<dbReference type="OrthoDB" id="9806127at2"/>
<comment type="subcellular location">
    <subcellularLocation>
        <location evidence="1">Cell inner membrane</location>
        <topology evidence="1">Multi-pass membrane protein</topology>
    </subcellularLocation>
</comment>
<dbReference type="Pfam" id="PF00664">
    <property type="entry name" value="ABC_membrane"/>
    <property type="match status" value="2"/>
</dbReference>
<protein>
    <submittedName>
        <fullName evidence="16">ATP-binding cassette, subfamily B</fullName>
    </submittedName>
</protein>
<dbReference type="GO" id="GO:0005524">
    <property type="term" value="F:ATP binding"/>
    <property type="evidence" value="ECO:0007669"/>
    <property type="project" value="UniProtKB-KW"/>
</dbReference>
<dbReference type="EMBL" id="LT629700">
    <property type="protein sequence ID" value="SDL65271.1"/>
    <property type="molecule type" value="Genomic_DNA"/>
</dbReference>
<feature type="transmembrane region" description="Helical" evidence="12">
    <location>
        <begin position="699"/>
        <end position="723"/>
    </location>
</feature>
<keyword evidence="5 12" id="KW-0812">Transmembrane</keyword>
<dbReference type="RefSeq" id="WP_092147840.1">
    <property type="nucleotide sequence ID" value="NZ_LT629700.1"/>
</dbReference>
<evidence type="ECO:0000256" key="11">
    <source>
        <dbReference type="ARBA" id="ARBA00061644"/>
    </source>
</evidence>
<feature type="transmembrane region" description="Helical" evidence="12">
    <location>
        <begin position="250"/>
        <end position="280"/>
    </location>
</feature>
<dbReference type="CDD" id="cd18543">
    <property type="entry name" value="ABC_6TM_Rv0194_D1_like"/>
    <property type="match status" value="1"/>
</dbReference>
<name>A0A1G9LU53_9CORY</name>
<dbReference type="FunFam" id="3.40.50.300:FF:000221">
    <property type="entry name" value="Multidrug ABC transporter ATP-binding protein"/>
    <property type="match status" value="1"/>
</dbReference>
<evidence type="ECO:0000259" key="15">
    <source>
        <dbReference type="PROSITE" id="PS50929"/>
    </source>
</evidence>
<gene>
    <name evidence="16" type="ORF">SAMN04488535_0301</name>
</gene>
<feature type="transmembrane region" description="Helical" evidence="12">
    <location>
        <begin position="803"/>
        <end position="823"/>
    </location>
</feature>
<dbReference type="InterPro" id="IPR017871">
    <property type="entry name" value="ABC_transporter-like_CS"/>
</dbReference>
<evidence type="ECO:0000256" key="2">
    <source>
        <dbReference type="ARBA" id="ARBA00022448"/>
    </source>
</evidence>
<sequence>MASPALARRALAANRTAAALAFGSAVLAAVAQVALPSLTGRAIDVATGAASGSVRAIAWTMVGLALVTYALSWVRRRTSGLFASNSQHWVRVLLLKTLHRLDGPGQDDIVTGQIVSRSISDLNQFHMVLASLPMFLTRALQLAATVVVMFTMDVRLTLLSLALMPLILWEANRSRTALYAATWVNQQTAADLASHVEQTVSGVRVVKAFGREDREIDRLDVLGRRLYAVKMRSAKLTARFQPVLSQLPKMALVITIVAGGLIAVSGAITIGSFVAFTAYLTSMSSLMSMLTNQYVRLQMGMSSVNRLDQVLTLSPERPEPVDPLPAQPGAVGIRFRDVHFSSGGHEVLHGFTLEARPGENVAVVGPAGAGKSMAVQLAGAFYTPDSGSISLVDASANATDYSRMQPESIREKVTCVFDEAFLFSSSIRDNIIMGADASDADVAEAARLARADEFIDRLPDGYDTLVGERGLTLSGGQRQRVALARALLSRPAIMVLDDATSAIDADNEAAILSNLRAHLRGVTVIAVAHRQSTVDHADRVVVVDSGRVVADGPRDEIVATAAYRALMDPDEPDELDTDTATLPAEPTHAQLWPEVSHVRREHFSTSGHGRSIAATDDLLARVDALPPATEEPKLGDAKLQELRRPTSSFKVSGLFRAVRWLIAATVVLLVIGVLADLALPTLIRAAIDRGIAPQDTATLWAVGGLALGVVVIAWAAEVAMTVLSARSGERLLYGLRLRSYAHLQQLGLSYFERNLSGRIMTRMTTDIDTLSSFLQTGLAQAIVAVGTLIGVTVMLVATDGQLTLIALAAVPLIVAATVVFRILSKRYYNAARAQISLVNGEFAELIGGIRISQMHLAEPVAEAAFARESDTYRRYRIRSVNLLALYFPGMQAISQVMTAIVVGVGAGRVASGELSVGVLVAFTMYLGQLYGPIQQLGQTFDAWQQATVSFTRITDLLATRTTVPDTGTDPGAAAAAAGPLEFDHVSFSYDPEGASPTTVLDDVTVTLEPGRTVALVGPTGAGKSTVVKLLARFYDPVEGDVRASSRDIAHFPLRQWRRALAQVPQESYLFPGTVAENIAYGVDGATPADIEDAVRRIGALGVIATIPGGFNHDVGERGRGLSSGQRQIIALARAEMLEPDVVLLDEATATLDPATERAVLDAAENTTAGRTSVIVAHRLATARRAHRILVVNEGRIIEDGSHEQLLKTGGQYARLWAAHR</sequence>
<evidence type="ECO:0000256" key="8">
    <source>
        <dbReference type="ARBA" id="ARBA00022989"/>
    </source>
</evidence>
<dbReference type="InterPro" id="IPR003439">
    <property type="entry name" value="ABC_transporter-like_ATP-bd"/>
</dbReference>
<keyword evidence="4" id="KW-0997">Cell inner membrane</keyword>
<comment type="similarity">
    <text evidence="10">Belongs to the ABC transporter superfamily. Siderophore-Fe(3+) uptake transporter (SIUT) (TC 3.A.1.21) family.</text>
</comment>
<evidence type="ECO:0000256" key="1">
    <source>
        <dbReference type="ARBA" id="ARBA00004429"/>
    </source>
</evidence>
<evidence type="ECO:0000256" key="3">
    <source>
        <dbReference type="ARBA" id="ARBA00022475"/>
    </source>
</evidence>
<evidence type="ECO:0000313" key="17">
    <source>
        <dbReference type="Proteomes" id="UP000199350"/>
    </source>
</evidence>
<keyword evidence="6" id="KW-0547">Nucleotide-binding</keyword>
<accession>A0A1G9LU53</accession>
<evidence type="ECO:0000313" key="16">
    <source>
        <dbReference type="EMBL" id="SDL65271.1"/>
    </source>
</evidence>
<dbReference type="GO" id="GO:0016887">
    <property type="term" value="F:ATP hydrolysis activity"/>
    <property type="evidence" value="ECO:0007669"/>
    <property type="project" value="InterPro"/>
</dbReference>
<feature type="transmembrane region" description="Helical" evidence="12">
    <location>
        <begin position="778"/>
        <end position="797"/>
    </location>
</feature>
<keyword evidence="8 12" id="KW-1133">Transmembrane helix</keyword>
<feature type="transmembrane region" description="Helical" evidence="12">
    <location>
        <begin position="142"/>
        <end position="169"/>
    </location>
</feature>
<dbReference type="Gene3D" id="1.20.1560.10">
    <property type="entry name" value="ABC transporter type 1, transmembrane domain"/>
    <property type="match status" value="2"/>
</dbReference>
<feature type="transmembrane region" description="Helical" evidence="12">
    <location>
        <begin position="56"/>
        <end position="74"/>
    </location>
</feature>
<dbReference type="InterPro" id="IPR003593">
    <property type="entry name" value="AAA+_ATPase"/>
</dbReference>
<dbReference type="GO" id="GO:0015421">
    <property type="term" value="F:ABC-type oligopeptide transporter activity"/>
    <property type="evidence" value="ECO:0007669"/>
    <property type="project" value="TreeGrafter"/>
</dbReference>
<keyword evidence="13" id="KW-0732">Signal</keyword>
<evidence type="ECO:0000256" key="13">
    <source>
        <dbReference type="SAM" id="SignalP"/>
    </source>
</evidence>
<dbReference type="InterPro" id="IPR039421">
    <property type="entry name" value="Type_1_exporter"/>
</dbReference>
<comment type="similarity">
    <text evidence="11">Belongs to the ABC transporter superfamily. Lipid exporter (TC 3.A.1.106) family.</text>
</comment>
<dbReference type="Gene3D" id="3.40.50.300">
    <property type="entry name" value="P-loop containing nucleotide triphosphate hydrolases"/>
    <property type="match status" value="2"/>
</dbReference>
<feature type="domain" description="ABC transporter" evidence="14">
    <location>
        <begin position="333"/>
        <end position="570"/>
    </location>
</feature>
<keyword evidence="7 16" id="KW-0067">ATP-binding</keyword>
<dbReference type="PANTHER" id="PTHR43394:SF1">
    <property type="entry name" value="ATP-BINDING CASSETTE SUB-FAMILY B MEMBER 10, MITOCHONDRIAL"/>
    <property type="match status" value="1"/>
</dbReference>
<dbReference type="CDD" id="cd18546">
    <property type="entry name" value="ABC_6TM_Rv0194_D2_like"/>
    <property type="match status" value="1"/>
</dbReference>
<dbReference type="InterPro" id="IPR011527">
    <property type="entry name" value="ABC1_TM_dom"/>
</dbReference>
<feature type="chain" id="PRO_5009245246" evidence="13">
    <location>
        <begin position="29"/>
        <end position="1220"/>
    </location>
</feature>
<dbReference type="InterPro" id="IPR027417">
    <property type="entry name" value="P-loop_NTPase"/>
</dbReference>
<evidence type="ECO:0000256" key="9">
    <source>
        <dbReference type="ARBA" id="ARBA00023136"/>
    </source>
</evidence>
<evidence type="ECO:0000256" key="5">
    <source>
        <dbReference type="ARBA" id="ARBA00022692"/>
    </source>
</evidence>
<dbReference type="PROSITE" id="PS50929">
    <property type="entry name" value="ABC_TM1F"/>
    <property type="match status" value="2"/>
</dbReference>
<dbReference type="FunFam" id="3.40.50.300:FF:000299">
    <property type="entry name" value="ABC transporter ATP-binding protein/permease"/>
    <property type="match status" value="1"/>
</dbReference>
<dbReference type="Proteomes" id="UP000199350">
    <property type="component" value="Chromosome I"/>
</dbReference>
<keyword evidence="17" id="KW-1185">Reference proteome</keyword>
<feature type="signal peptide" evidence="13">
    <location>
        <begin position="1"/>
        <end position="28"/>
    </location>
</feature>
<evidence type="ECO:0000256" key="10">
    <source>
        <dbReference type="ARBA" id="ARBA00023455"/>
    </source>
</evidence>
<dbReference type="PANTHER" id="PTHR43394">
    <property type="entry name" value="ATP-DEPENDENT PERMEASE MDL1, MITOCHONDRIAL"/>
    <property type="match status" value="1"/>
</dbReference>
<dbReference type="SMART" id="SM00382">
    <property type="entry name" value="AAA"/>
    <property type="match status" value="2"/>
</dbReference>
<organism evidence="16 17">
    <name type="scientific">Corynebacterium mycetoides</name>
    <dbReference type="NCBI Taxonomy" id="38302"/>
    <lineage>
        <taxon>Bacteria</taxon>
        <taxon>Bacillati</taxon>
        <taxon>Actinomycetota</taxon>
        <taxon>Actinomycetes</taxon>
        <taxon>Mycobacteriales</taxon>
        <taxon>Corynebacteriaceae</taxon>
        <taxon>Corynebacterium</taxon>
    </lineage>
</organism>
<feature type="domain" description="ABC transmembrane type-1" evidence="15">
    <location>
        <begin position="19"/>
        <end position="299"/>
    </location>
</feature>
<dbReference type="InterPro" id="IPR036640">
    <property type="entry name" value="ABC1_TM_sf"/>
</dbReference>
<evidence type="ECO:0000256" key="7">
    <source>
        <dbReference type="ARBA" id="ARBA00022840"/>
    </source>
</evidence>
<evidence type="ECO:0000256" key="4">
    <source>
        <dbReference type="ARBA" id="ARBA00022519"/>
    </source>
</evidence>
<reference evidence="17" key="1">
    <citation type="submission" date="2016-10" db="EMBL/GenBank/DDBJ databases">
        <authorList>
            <person name="Varghese N."/>
            <person name="Submissions S."/>
        </authorList>
    </citation>
    <scope>NUCLEOTIDE SEQUENCE [LARGE SCALE GENOMIC DNA]</scope>
    <source>
        <strain evidence="17">DSM 20632</strain>
    </source>
</reference>
<evidence type="ECO:0000256" key="12">
    <source>
        <dbReference type="SAM" id="Phobius"/>
    </source>
</evidence>
<feature type="transmembrane region" description="Helical" evidence="12">
    <location>
        <begin position="883"/>
        <end position="903"/>
    </location>
</feature>
<feature type="domain" description="ABC transmembrane type-1" evidence="15">
    <location>
        <begin position="663"/>
        <end position="945"/>
    </location>
</feature>
<dbReference type="SUPFAM" id="SSF52540">
    <property type="entry name" value="P-loop containing nucleoside triphosphate hydrolases"/>
    <property type="match status" value="2"/>
</dbReference>
<proteinExistence type="inferred from homology"/>
<evidence type="ECO:0000259" key="14">
    <source>
        <dbReference type="PROSITE" id="PS50893"/>
    </source>
</evidence>
<evidence type="ECO:0000256" key="6">
    <source>
        <dbReference type="ARBA" id="ARBA00022741"/>
    </source>
</evidence>
<dbReference type="PROSITE" id="PS00211">
    <property type="entry name" value="ABC_TRANSPORTER_1"/>
    <property type="match status" value="1"/>
</dbReference>
<feature type="transmembrane region" description="Helical" evidence="12">
    <location>
        <begin position="657"/>
        <end position="679"/>
    </location>
</feature>
<dbReference type="PROSITE" id="PS50893">
    <property type="entry name" value="ABC_TRANSPORTER_2"/>
    <property type="match status" value="2"/>
</dbReference>
<dbReference type="STRING" id="38302.SAMN04488535_0301"/>
<keyword evidence="9 12" id="KW-0472">Membrane</keyword>
<dbReference type="AlphaFoldDB" id="A0A1G9LU53"/>
<keyword evidence="2" id="KW-0813">Transport</keyword>
<feature type="domain" description="ABC transporter" evidence="14">
    <location>
        <begin position="980"/>
        <end position="1218"/>
    </location>
</feature>
<keyword evidence="3" id="KW-1003">Cell membrane</keyword>
<dbReference type="SUPFAM" id="SSF90123">
    <property type="entry name" value="ABC transporter transmembrane region"/>
    <property type="match status" value="2"/>
</dbReference>
<dbReference type="Pfam" id="PF00005">
    <property type="entry name" value="ABC_tran"/>
    <property type="match status" value="2"/>
</dbReference>
<dbReference type="GO" id="GO:0005886">
    <property type="term" value="C:plasma membrane"/>
    <property type="evidence" value="ECO:0007669"/>
    <property type="project" value="UniProtKB-SubCell"/>
</dbReference>